<feature type="region of interest" description="Disordered" evidence="5">
    <location>
        <begin position="170"/>
        <end position="219"/>
    </location>
</feature>
<keyword evidence="4" id="KW-0479">Metal-binding</keyword>
<dbReference type="InterPro" id="IPR010255">
    <property type="entry name" value="Haem_peroxidase_sf"/>
</dbReference>
<dbReference type="Proteomes" id="UP001190700">
    <property type="component" value="Unassembled WGS sequence"/>
</dbReference>
<dbReference type="EMBL" id="LGRX02013006">
    <property type="protein sequence ID" value="KAK3266519.1"/>
    <property type="molecule type" value="Genomic_DNA"/>
</dbReference>
<dbReference type="Pfam" id="PF03098">
    <property type="entry name" value="An_peroxidase"/>
    <property type="match status" value="2"/>
</dbReference>
<evidence type="ECO:0000313" key="7">
    <source>
        <dbReference type="Proteomes" id="UP001190700"/>
    </source>
</evidence>
<comment type="caution">
    <text evidence="6">The sequence shown here is derived from an EMBL/GenBank/DDBJ whole genome shotgun (WGS) entry which is preliminary data.</text>
</comment>
<keyword evidence="7" id="KW-1185">Reference proteome</keyword>
<feature type="region of interest" description="Disordered" evidence="5">
    <location>
        <begin position="782"/>
        <end position="830"/>
    </location>
</feature>
<comment type="subcellular location">
    <subcellularLocation>
        <location evidence="1">Secreted</location>
    </subcellularLocation>
</comment>
<dbReference type="PANTHER" id="PTHR11475:SF4">
    <property type="entry name" value="CHORION PEROXIDASE"/>
    <property type="match status" value="1"/>
</dbReference>
<dbReference type="InterPro" id="IPR019791">
    <property type="entry name" value="Haem_peroxidase_animal"/>
</dbReference>
<dbReference type="GO" id="GO:0004601">
    <property type="term" value="F:peroxidase activity"/>
    <property type="evidence" value="ECO:0007669"/>
    <property type="project" value="InterPro"/>
</dbReference>
<keyword evidence="4" id="KW-0349">Heme</keyword>
<dbReference type="PROSITE" id="PS50292">
    <property type="entry name" value="PEROXIDASE_3"/>
    <property type="match status" value="1"/>
</dbReference>
<dbReference type="GO" id="GO:0006979">
    <property type="term" value="P:response to oxidative stress"/>
    <property type="evidence" value="ECO:0007669"/>
    <property type="project" value="InterPro"/>
</dbReference>
<feature type="binding site" description="axial binding residue" evidence="4">
    <location>
        <position position="378"/>
    </location>
    <ligand>
        <name>heme b</name>
        <dbReference type="ChEBI" id="CHEBI:60344"/>
    </ligand>
    <ligandPart>
        <name>Fe</name>
        <dbReference type="ChEBI" id="CHEBI:18248"/>
    </ligandPart>
</feature>
<evidence type="ECO:0000313" key="6">
    <source>
        <dbReference type="EMBL" id="KAK3266519.1"/>
    </source>
</evidence>
<dbReference type="AlphaFoldDB" id="A0AAE0FV03"/>
<organism evidence="6 7">
    <name type="scientific">Cymbomonas tetramitiformis</name>
    <dbReference type="NCBI Taxonomy" id="36881"/>
    <lineage>
        <taxon>Eukaryota</taxon>
        <taxon>Viridiplantae</taxon>
        <taxon>Chlorophyta</taxon>
        <taxon>Pyramimonadophyceae</taxon>
        <taxon>Pyramimonadales</taxon>
        <taxon>Pyramimonadaceae</taxon>
        <taxon>Cymbomonas</taxon>
    </lineage>
</organism>
<accession>A0AAE0FV03</accession>
<reference evidence="6 7" key="1">
    <citation type="journal article" date="2015" name="Genome Biol. Evol.">
        <title>Comparative Genomics of a Bacterivorous Green Alga Reveals Evolutionary Causalities and Consequences of Phago-Mixotrophic Mode of Nutrition.</title>
        <authorList>
            <person name="Burns J.A."/>
            <person name="Paasch A."/>
            <person name="Narechania A."/>
            <person name="Kim E."/>
        </authorList>
    </citation>
    <scope>NUCLEOTIDE SEQUENCE [LARGE SCALE GENOMIC DNA]</scope>
    <source>
        <strain evidence="6 7">PLY_AMNH</strain>
    </source>
</reference>
<evidence type="ECO:0000256" key="4">
    <source>
        <dbReference type="PIRSR" id="PIRSR619791-2"/>
    </source>
</evidence>
<keyword evidence="3" id="KW-0325">Glycoprotein</keyword>
<dbReference type="GO" id="GO:0046872">
    <property type="term" value="F:metal ion binding"/>
    <property type="evidence" value="ECO:0007669"/>
    <property type="project" value="UniProtKB-KW"/>
</dbReference>
<dbReference type="SUPFAM" id="SSF48113">
    <property type="entry name" value="Heme-dependent peroxidases"/>
    <property type="match status" value="1"/>
</dbReference>
<dbReference type="Gene3D" id="1.10.640.10">
    <property type="entry name" value="Haem peroxidase domain superfamily, animal type"/>
    <property type="match status" value="1"/>
</dbReference>
<dbReference type="InterPro" id="IPR037120">
    <property type="entry name" value="Haem_peroxidase_sf_animal"/>
</dbReference>
<keyword evidence="2" id="KW-0964">Secreted</keyword>
<evidence type="ECO:0000256" key="1">
    <source>
        <dbReference type="ARBA" id="ARBA00004613"/>
    </source>
</evidence>
<proteinExistence type="predicted"/>
<protein>
    <recommendedName>
        <fullName evidence="8">Peroxidase</fullName>
    </recommendedName>
</protein>
<feature type="compositionally biased region" description="Polar residues" evidence="5">
    <location>
        <begin position="782"/>
        <end position="815"/>
    </location>
</feature>
<sequence length="1202" mass="130271">MCSCNSHMLMEWGQFLDHDITFTPQVVLGAQKCSSNCSMDNTETCYPIPILEGDPDFEPGTCIKFTRSDAACGTGLGITGAECDVADSKGVRVTKHREQLNGITSYIDASQVYGSDQGHADALRERASARSSRRGRLRVCDEKCLRRVLAQRGLPEDLAAGLGDFPPFDLNAKGGEGGGDAEGEDDAACSGGMSEAEEGAESCDLPGATRGTDGTSAGGTCNATCSGRKKATSGNCGGQLPCFSVGDVRGNENIGLTSLQTLFLREHNRLAGMLAELNPIWSDEEVYQEARKIVGAEMQILTYKEYYPANMGIGSSHVIEEDTPLDHLRCPHDVPGEEPPGGAKKGLFGNKDSCDWYDQDERGDTTNEFSTAGFRLGHTQVGEAFERYAERNDGGLRQHPHGHVAMRHAFFNSSKILLEGGIEPIFHGLANQDNHGHDAKLTYDLGGHLFGPPGPKGLDLVALNIQRGRDHGLPTFNEFRRYYHLPTFSTFSEAEHERIRLQGMNTFLSPKHAYQKEVLSALNVIYRGDAEKLDAWVGLLAEMRLPRWEWGITLTKLLADQFKRYRNGDRLFWTNSGVFTSQQREALSHLTLAGIICANTNIQHIQPNVFKLPTMPGNSRRPCASLGKASLQTLLEWKGPSRKGGGTLGKDKTSDINAVHPRRHVLQDTTENDQISINSSASVAPEPDAAPGAEPDLKLLVDTLPRTTPCPSCQAMVGACEVSDVPPLETHFIQFEAQFSGDGANPVTEDQGIADNANGNIDFGLNLFSFRRLLLQADANTSSTADGGAANASSQTTGLPHAGNNSSVPGSNSARNVYRRAPGGGSERRLDGAEMVQAAWRVEEREHAWGRIVEVLQGLATQGLAGVAGRMRKQGVGLALWRRLYRRQIANIAGVNESDVEIRLTSKSGALTLSLIFGQLISQVNASNITNQTLFSYDDGQQTGSGGVFNVNYPVTRSSTSLNFLDKVAAAIANVFKVNTSTDVKTLGFKDALGESYGVVVDLEITYAESESSIFGVVPKNISDILDNLRENASGTDVHAMSEDDVSELIASQLLAASGESLQKLEFKVDKAIEQDTGHAKFMDYTQVLSMEDCVRHEDAARPLNKLMEDHTTSDEGRGGYDSDKFPSHQSGMVESGEAALMTQTNPSLSGAALDAFLDEQNTELDYRIENLVQKARSSAAEKRARLLLIPKFEMGDRTCTD</sequence>
<evidence type="ECO:0000256" key="5">
    <source>
        <dbReference type="SAM" id="MobiDB-lite"/>
    </source>
</evidence>
<keyword evidence="4" id="KW-0408">Iron</keyword>
<dbReference type="PANTHER" id="PTHR11475">
    <property type="entry name" value="OXIDASE/PEROXIDASE"/>
    <property type="match status" value="1"/>
</dbReference>
<evidence type="ECO:0008006" key="8">
    <source>
        <dbReference type="Google" id="ProtNLM"/>
    </source>
</evidence>
<gene>
    <name evidence="6" type="ORF">CYMTET_24859</name>
</gene>
<name>A0AAE0FV03_9CHLO</name>
<evidence type="ECO:0000256" key="2">
    <source>
        <dbReference type="ARBA" id="ARBA00022525"/>
    </source>
</evidence>
<evidence type="ECO:0000256" key="3">
    <source>
        <dbReference type="ARBA" id="ARBA00023180"/>
    </source>
</evidence>
<dbReference type="GO" id="GO:0005576">
    <property type="term" value="C:extracellular region"/>
    <property type="evidence" value="ECO:0007669"/>
    <property type="project" value="UniProtKB-SubCell"/>
</dbReference>
<dbReference type="GO" id="GO:0020037">
    <property type="term" value="F:heme binding"/>
    <property type="evidence" value="ECO:0007669"/>
    <property type="project" value="InterPro"/>
</dbReference>